<sequence>MKEVQSILSLENITLADSESFNNLDENTAKNASPERSILRELIDLPTVNTGLLKSIHQFLAAGGFSDERISEFLEHWNQTYYDVKKPLFDNFVETVFDREDTTTFDSFINTENNELNGRRKMLQDVHHYHAEYQRSNNLSNSSLEKMIALLIATDYIQPNFFLFFNFACEQPDTTLKTHLLNSIFNLNLVGYDEENDKRLALRLINNP</sequence>
<dbReference type="InParanoid" id="E3LDK3"/>
<dbReference type="EMBL" id="WUAV01000006">
    <property type="protein sequence ID" value="KAF1748099.1"/>
    <property type="molecule type" value="Genomic_DNA"/>
</dbReference>
<dbReference type="CTD" id="9823847"/>
<dbReference type="OrthoDB" id="5799639at2759"/>
<dbReference type="KEGG" id="crq:GCK72_024566"/>
<name>E3LDK3_CAERE</name>
<evidence type="ECO:0000313" key="2">
    <source>
        <dbReference type="EMBL" id="KAF1748099.1"/>
    </source>
</evidence>
<evidence type="ECO:0000313" key="4">
    <source>
        <dbReference type="Proteomes" id="UP000483820"/>
    </source>
</evidence>
<evidence type="ECO:0000313" key="1">
    <source>
        <dbReference type="EMBL" id="EFO82244.1"/>
    </source>
</evidence>
<dbReference type="GeneID" id="9823847"/>
<keyword evidence="3" id="KW-1185">Reference proteome</keyword>
<accession>E3LDK3</accession>
<dbReference type="Proteomes" id="UP000483820">
    <property type="component" value="Chromosome X"/>
</dbReference>
<protein>
    <submittedName>
        <fullName evidence="1">Uncharacterized protein</fullName>
    </submittedName>
</protein>
<dbReference type="HOGENOM" id="CLU_1321982_0_0_1"/>
<dbReference type="Proteomes" id="UP000008281">
    <property type="component" value="Unassembled WGS sequence"/>
</dbReference>
<evidence type="ECO:0000313" key="3">
    <source>
        <dbReference type="Proteomes" id="UP000008281"/>
    </source>
</evidence>
<dbReference type="EMBL" id="DS268407">
    <property type="protein sequence ID" value="EFO82244.1"/>
    <property type="molecule type" value="Genomic_DNA"/>
</dbReference>
<dbReference type="RefSeq" id="XP_003117646.1">
    <property type="nucleotide sequence ID" value="XM_003117598.1"/>
</dbReference>
<dbReference type="OMA" id="ECEIREL"/>
<dbReference type="FunCoup" id="E3LDK3">
    <property type="interactions" value="1103"/>
</dbReference>
<proteinExistence type="predicted"/>
<dbReference type="AlphaFoldDB" id="E3LDK3"/>
<reference evidence="2 4" key="2">
    <citation type="submission" date="2019-12" db="EMBL/GenBank/DDBJ databases">
        <title>Chromosome-level assembly of the Caenorhabditis remanei genome.</title>
        <authorList>
            <person name="Teterina A.A."/>
            <person name="Willis J.H."/>
            <person name="Phillips P.C."/>
        </authorList>
    </citation>
    <scope>NUCLEOTIDE SEQUENCE [LARGE SCALE GENOMIC DNA]</scope>
    <source>
        <strain evidence="2 4">PX506</strain>
        <tissue evidence="2">Whole organism</tissue>
    </source>
</reference>
<reference evidence="1" key="1">
    <citation type="submission" date="2007-07" db="EMBL/GenBank/DDBJ databases">
        <title>PCAP assembly of the Caenorhabditis remanei genome.</title>
        <authorList>
            <consortium name="The Caenorhabditis remanei Sequencing Consortium"/>
            <person name="Wilson R.K."/>
        </authorList>
    </citation>
    <scope>NUCLEOTIDE SEQUENCE [LARGE SCALE GENOMIC DNA]</scope>
    <source>
        <strain evidence="1">PB4641</strain>
    </source>
</reference>
<gene>
    <name evidence="1" type="ORF">CRE_00176</name>
    <name evidence="2" type="ORF">GCK72_024566</name>
</gene>
<organism evidence="3">
    <name type="scientific">Caenorhabditis remanei</name>
    <name type="common">Caenorhabditis vulgaris</name>
    <dbReference type="NCBI Taxonomy" id="31234"/>
    <lineage>
        <taxon>Eukaryota</taxon>
        <taxon>Metazoa</taxon>
        <taxon>Ecdysozoa</taxon>
        <taxon>Nematoda</taxon>
        <taxon>Chromadorea</taxon>
        <taxon>Rhabditida</taxon>
        <taxon>Rhabditina</taxon>
        <taxon>Rhabditomorpha</taxon>
        <taxon>Rhabditoidea</taxon>
        <taxon>Rhabditidae</taxon>
        <taxon>Peloderinae</taxon>
        <taxon>Caenorhabditis</taxon>
    </lineage>
</organism>
<dbReference type="eggNOG" id="ENOG502T3CQ">
    <property type="taxonomic scope" value="Eukaryota"/>
</dbReference>